<dbReference type="Gene3D" id="2.60.40.1180">
    <property type="entry name" value="Golgi alpha-mannosidase II"/>
    <property type="match status" value="1"/>
</dbReference>
<dbReference type="InterPro" id="IPR014756">
    <property type="entry name" value="Ig_E-set"/>
</dbReference>
<keyword evidence="4" id="KW-0378">Hydrolase</keyword>
<reference evidence="4 5" key="1">
    <citation type="submission" date="2019-02" db="EMBL/GenBank/DDBJ databases">
        <title>Deep-cultivation of Planctomycetes and their phenomic and genomic characterization uncovers novel biology.</title>
        <authorList>
            <person name="Wiegand S."/>
            <person name="Jogler M."/>
            <person name="Boedeker C."/>
            <person name="Pinto D."/>
            <person name="Vollmers J."/>
            <person name="Rivas-Marin E."/>
            <person name="Kohn T."/>
            <person name="Peeters S.H."/>
            <person name="Heuer A."/>
            <person name="Rast P."/>
            <person name="Oberbeckmann S."/>
            <person name="Bunk B."/>
            <person name="Jeske O."/>
            <person name="Meyerdierks A."/>
            <person name="Storesund J.E."/>
            <person name="Kallscheuer N."/>
            <person name="Luecker S."/>
            <person name="Lage O.M."/>
            <person name="Pohl T."/>
            <person name="Merkel B.J."/>
            <person name="Hornburger P."/>
            <person name="Mueller R.-W."/>
            <person name="Bruemmer F."/>
            <person name="Labrenz M."/>
            <person name="Spormann A.M."/>
            <person name="Op Den Camp H."/>
            <person name="Overmann J."/>
            <person name="Amann R."/>
            <person name="Jetten M.S.M."/>
            <person name="Mascher T."/>
            <person name="Medema M.H."/>
            <person name="Devos D.P."/>
            <person name="Kaster A.-K."/>
            <person name="Ovreas L."/>
            <person name="Rohde M."/>
            <person name="Galperin M.Y."/>
            <person name="Jogler C."/>
        </authorList>
    </citation>
    <scope>NUCLEOTIDE SEQUENCE [LARGE SCALE GENOMIC DNA]</scope>
    <source>
        <strain evidence="4 5">Poly41</strain>
    </source>
</reference>
<dbReference type="SMART" id="SM00642">
    <property type="entry name" value="Aamy"/>
    <property type="match status" value="1"/>
</dbReference>
<dbReference type="Pfam" id="PF00128">
    <property type="entry name" value="Alpha-amylase"/>
    <property type="match status" value="1"/>
</dbReference>
<comment type="similarity">
    <text evidence="1">Belongs to the glycosyl hydrolase 13 family.</text>
</comment>
<dbReference type="EC" id="3.2.1.-" evidence="4"/>
<evidence type="ECO:0000256" key="2">
    <source>
        <dbReference type="ARBA" id="ARBA00022946"/>
    </source>
</evidence>
<evidence type="ECO:0000313" key="5">
    <source>
        <dbReference type="Proteomes" id="UP000319143"/>
    </source>
</evidence>
<dbReference type="Gene3D" id="2.60.40.10">
    <property type="entry name" value="Immunoglobulins"/>
    <property type="match status" value="1"/>
</dbReference>
<feature type="domain" description="Glycosyl hydrolase family 13 catalytic" evidence="3">
    <location>
        <begin position="165"/>
        <end position="573"/>
    </location>
</feature>
<dbReference type="SUPFAM" id="SSF51011">
    <property type="entry name" value="Glycosyl hydrolase domain"/>
    <property type="match status" value="1"/>
</dbReference>
<proteinExistence type="inferred from homology"/>
<keyword evidence="5" id="KW-1185">Reference proteome</keyword>
<dbReference type="InterPro" id="IPR048650">
    <property type="entry name" value="ISOA1-3-like_C"/>
</dbReference>
<evidence type="ECO:0000259" key="3">
    <source>
        <dbReference type="SMART" id="SM00642"/>
    </source>
</evidence>
<dbReference type="InterPro" id="IPR044505">
    <property type="entry name" value="GlgX_Isoamylase_N_E_set"/>
</dbReference>
<name>A0A5C6DNX4_9BACT</name>
<comment type="caution">
    <text evidence="4">The sequence shown here is derived from an EMBL/GenBank/DDBJ whole genome shotgun (WGS) entry which is preliminary data.</text>
</comment>
<evidence type="ECO:0000256" key="1">
    <source>
        <dbReference type="ARBA" id="ARBA00008061"/>
    </source>
</evidence>
<sequence length="698" mass="79336">MNRWERIEGSPLPLGVSWNAEQGAFNFSLYSKHAEVVQLVLYSADDLVHPCFEFTYDYLKNKSGPVWHCRVARSNITDARYYAYRIDGPAPGAGYHYHHFDYSKVLLDPYARTVFFPKGFRRDAACGPGSNAGRAPLGVLSACECPFDWEQDLRPRHDHDLVIYELHVRGFTQRDNSGVPLAKRGTFLGIVEKIPYLLELGITALELMPVFQFDPDAGDYWGYMPLNFFSPHHRYGTDPESGNQQAEFRTMVKELHRVGIEVVLDVVYNHTCEGDHTGPIYSFKGIDSTSFYMMTGLPDRPYANYSGTGNTLHTANRSTRKMIVDSLRYWDTDAHVDGFRFDLASIFTRNSDGSINIDDPPIISEIVSGLERSNNRLIAEPWDAEGEFQLGRKFPGQRWMQWNAHYRNTLQRFVRGDSGMVGDLMTRLYGSDDLFPDDRLHAFQPMLSVNYVASHDGFTLYDLVSYSHKRNEANGQENRDGANEFSSNCGWEGDHLVPEEVEHLRRQQVKNFACLLLLSNGTPMFRMGDEFLQTQHGNNNPFNQDNETSWLDWSRLSEAGDIFRFFKLMIAFRKSHPSISRSRFWRDDVKWYGANHAVDLSESSQQLAYCLHGASQNDVDLYVMINAGVQTTTFGIHEGAIGDWKRVIDTAKASPGDFSEVGENVNAVSYQVSPCSVVVLRSRDVCSLPLQLPSLHSD</sequence>
<protein>
    <submittedName>
        <fullName evidence="4">Glycogen debranching enzyme</fullName>
        <ecNumber evidence="4">3.2.1.-</ecNumber>
    </submittedName>
</protein>
<dbReference type="PANTHER" id="PTHR43002">
    <property type="entry name" value="GLYCOGEN DEBRANCHING ENZYME"/>
    <property type="match status" value="1"/>
</dbReference>
<dbReference type="InterPro" id="IPR013780">
    <property type="entry name" value="Glyco_hydro_b"/>
</dbReference>
<dbReference type="SUPFAM" id="SSF81296">
    <property type="entry name" value="E set domains"/>
    <property type="match status" value="1"/>
</dbReference>
<gene>
    <name evidence="4" type="primary">glgX_3</name>
    <name evidence="4" type="ORF">Poly41_29760</name>
</gene>
<dbReference type="EMBL" id="SJPV01000004">
    <property type="protein sequence ID" value="TWU38500.1"/>
    <property type="molecule type" value="Genomic_DNA"/>
</dbReference>
<keyword evidence="2" id="KW-0809">Transit peptide</keyword>
<dbReference type="InterPro" id="IPR004193">
    <property type="entry name" value="Glyco_hydro_13_N"/>
</dbReference>
<dbReference type="InterPro" id="IPR006047">
    <property type="entry name" value="GH13_cat_dom"/>
</dbReference>
<dbReference type="SUPFAM" id="SSF51445">
    <property type="entry name" value="(Trans)glycosidases"/>
    <property type="match status" value="1"/>
</dbReference>
<dbReference type="InterPro" id="IPR013783">
    <property type="entry name" value="Ig-like_fold"/>
</dbReference>
<dbReference type="AlphaFoldDB" id="A0A5C6DNX4"/>
<dbReference type="RefSeq" id="WP_146526832.1">
    <property type="nucleotide sequence ID" value="NZ_SJPV01000004.1"/>
</dbReference>
<dbReference type="Gene3D" id="3.20.20.80">
    <property type="entry name" value="Glycosidases"/>
    <property type="match status" value="1"/>
</dbReference>
<dbReference type="CDD" id="cd02856">
    <property type="entry name" value="E_set_GDE_Isoamylase_N"/>
    <property type="match status" value="1"/>
</dbReference>
<dbReference type="InterPro" id="IPR017853">
    <property type="entry name" value="GH"/>
</dbReference>
<dbReference type="GO" id="GO:0005975">
    <property type="term" value="P:carbohydrate metabolic process"/>
    <property type="evidence" value="ECO:0007669"/>
    <property type="project" value="InterPro"/>
</dbReference>
<organism evidence="4 5">
    <name type="scientific">Novipirellula artificiosorum</name>
    <dbReference type="NCBI Taxonomy" id="2528016"/>
    <lineage>
        <taxon>Bacteria</taxon>
        <taxon>Pseudomonadati</taxon>
        <taxon>Planctomycetota</taxon>
        <taxon>Planctomycetia</taxon>
        <taxon>Pirellulales</taxon>
        <taxon>Pirellulaceae</taxon>
        <taxon>Novipirellula</taxon>
    </lineage>
</organism>
<evidence type="ECO:0000313" key="4">
    <source>
        <dbReference type="EMBL" id="TWU38500.1"/>
    </source>
</evidence>
<dbReference type="Pfam" id="PF21156">
    <property type="entry name" value="ISOA1-3_C"/>
    <property type="match status" value="1"/>
</dbReference>
<accession>A0A5C6DNX4</accession>
<dbReference type="GO" id="GO:0019156">
    <property type="term" value="F:isoamylase activity"/>
    <property type="evidence" value="ECO:0007669"/>
    <property type="project" value="UniProtKB-ARBA"/>
</dbReference>
<dbReference type="Pfam" id="PF02922">
    <property type="entry name" value="CBM_48"/>
    <property type="match status" value="1"/>
</dbReference>
<dbReference type="Proteomes" id="UP000319143">
    <property type="component" value="Unassembled WGS sequence"/>
</dbReference>
<keyword evidence="4" id="KW-0326">Glycosidase</keyword>
<dbReference type="CDD" id="cd11326">
    <property type="entry name" value="AmyAc_Glg_debranch"/>
    <property type="match status" value="1"/>
</dbReference>
<dbReference type="OrthoDB" id="226102at2"/>